<dbReference type="Pfam" id="PF13087">
    <property type="entry name" value="AAA_12"/>
    <property type="match status" value="1"/>
</dbReference>
<dbReference type="Pfam" id="PF13086">
    <property type="entry name" value="AAA_11"/>
    <property type="match status" value="1"/>
</dbReference>
<dbReference type="InterPro" id="IPR041679">
    <property type="entry name" value="DNA2/NAM7-like_C"/>
</dbReference>
<dbReference type="Gene3D" id="3.40.50.140">
    <property type="match status" value="1"/>
</dbReference>
<dbReference type="InterPro" id="IPR050534">
    <property type="entry name" value="Coronavir_polyprotein_1ab"/>
</dbReference>
<dbReference type="PANTHER" id="PTHR43788">
    <property type="entry name" value="DNA2/NAM7 HELICASE FAMILY MEMBER"/>
    <property type="match status" value="1"/>
</dbReference>
<name>A0ABR6YMC9_9BURK</name>
<dbReference type="InterPro" id="IPR027417">
    <property type="entry name" value="P-loop_NTPase"/>
</dbReference>
<evidence type="ECO:0000259" key="9">
    <source>
        <dbReference type="PROSITE" id="PS52039"/>
    </source>
</evidence>
<dbReference type="InterPro" id="IPR023405">
    <property type="entry name" value="Topo_IA_core_domain"/>
</dbReference>
<evidence type="ECO:0000256" key="6">
    <source>
        <dbReference type="ARBA" id="ARBA00023235"/>
    </source>
</evidence>
<organism evidence="10 11">
    <name type="scientific">Undibacterium griseum</name>
    <dbReference type="NCBI Taxonomy" id="2762295"/>
    <lineage>
        <taxon>Bacteria</taxon>
        <taxon>Pseudomonadati</taxon>
        <taxon>Pseudomonadota</taxon>
        <taxon>Betaproteobacteria</taxon>
        <taxon>Burkholderiales</taxon>
        <taxon>Oxalobacteraceae</taxon>
        <taxon>Undibacterium</taxon>
    </lineage>
</organism>
<dbReference type="InterPro" id="IPR047187">
    <property type="entry name" value="SF1_C_Upf1"/>
</dbReference>
<dbReference type="InterPro" id="IPR013826">
    <property type="entry name" value="Topo_IA_cen_sub3"/>
</dbReference>
<feature type="domain" description="Topo IA-type catalytic" evidence="9">
    <location>
        <begin position="1101"/>
        <end position="1533"/>
    </location>
</feature>
<dbReference type="Gene3D" id="1.10.460.10">
    <property type="entry name" value="Topoisomerase I, domain 2"/>
    <property type="match status" value="1"/>
</dbReference>
<dbReference type="InterPro" id="IPR013824">
    <property type="entry name" value="Topo_IA_cen_sub1"/>
</dbReference>
<comment type="similarity">
    <text evidence="1">Belongs to the DNA2/NAM7 helicase family.</text>
</comment>
<keyword evidence="3" id="KW-0378">Hydrolase</keyword>
<dbReference type="InterPro" id="IPR006171">
    <property type="entry name" value="TOPRIM_dom"/>
</dbReference>
<evidence type="ECO:0000256" key="4">
    <source>
        <dbReference type="ARBA" id="ARBA00022806"/>
    </source>
</evidence>
<evidence type="ECO:0000256" key="3">
    <source>
        <dbReference type="ARBA" id="ARBA00022801"/>
    </source>
</evidence>
<evidence type="ECO:0000313" key="11">
    <source>
        <dbReference type="Proteomes" id="UP000613113"/>
    </source>
</evidence>
<dbReference type="Gene3D" id="1.10.290.10">
    <property type="entry name" value="Topoisomerase I, domain 4"/>
    <property type="match status" value="1"/>
</dbReference>
<evidence type="ECO:0000256" key="7">
    <source>
        <dbReference type="SAM" id="MobiDB-lite"/>
    </source>
</evidence>
<gene>
    <name evidence="10" type="ORF">H8K27_07410</name>
</gene>
<dbReference type="Pfam" id="PF01751">
    <property type="entry name" value="Toprim"/>
    <property type="match status" value="1"/>
</dbReference>
<dbReference type="EMBL" id="JACOGC010000002">
    <property type="protein sequence ID" value="MBC3884950.1"/>
    <property type="molecule type" value="Genomic_DNA"/>
</dbReference>
<dbReference type="InterPro" id="IPR041677">
    <property type="entry name" value="DNA2/NAM7_AAA_11"/>
</dbReference>
<evidence type="ECO:0000259" key="8">
    <source>
        <dbReference type="PROSITE" id="PS50880"/>
    </source>
</evidence>
<reference evidence="10 11" key="1">
    <citation type="submission" date="2020-08" db="EMBL/GenBank/DDBJ databases">
        <title>Novel species isolated from subtropical streams in China.</title>
        <authorList>
            <person name="Lu H."/>
        </authorList>
    </citation>
    <scope>NUCLEOTIDE SEQUENCE [LARGE SCALE GENOMIC DNA]</scope>
    <source>
        <strain evidence="10 11">FT31W</strain>
    </source>
</reference>
<keyword evidence="11" id="KW-1185">Reference proteome</keyword>
<keyword evidence="2" id="KW-0547">Nucleotide-binding</keyword>
<evidence type="ECO:0008006" key="12">
    <source>
        <dbReference type="Google" id="ProtNLM"/>
    </source>
</evidence>
<keyword evidence="6" id="KW-0413">Isomerase</keyword>
<proteinExistence type="inferred from homology"/>
<accession>A0ABR6YMC9</accession>
<dbReference type="PRINTS" id="PR00417">
    <property type="entry name" value="PRTPISMRASEI"/>
</dbReference>
<dbReference type="SUPFAM" id="SSF56712">
    <property type="entry name" value="Prokaryotic type I DNA topoisomerase"/>
    <property type="match status" value="1"/>
</dbReference>
<dbReference type="RefSeq" id="WP_186862512.1">
    <property type="nucleotide sequence ID" value="NZ_JACOGC010000002.1"/>
</dbReference>
<feature type="domain" description="Toprim" evidence="8">
    <location>
        <begin position="973"/>
        <end position="1086"/>
    </location>
</feature>
<dbReference type="PANTHER" id="PTHR43788:SF8">
    <property type="entry name" value="DNA-BINDING PROTEIN SMUBP-2"/>
    <property type="match status" value="1"/>
</dbReference>
<comment type="caution">
    <text evidence="10">The sequence shown here is derived from an EMBL/GenBank/DDBJ whole genome shotgun (WGS) entry which is preliminary data.</text>
</comment>
<dbReference type="InterPro" id="IPR003601">
    <property type="entry name" value="Topo_IA_2"/>
</dbReference>
<dbReference type="InterPro" id="IPR013497">
    <property type="entry name" value="Topo_IA_cen"/>
</dbReference>
<dbReference type="Proteomes" id="UP000613113">
    <property type="component" value="Unassembled WGS sequence"/>
</dbReference>
<dbReference type="SMART" id="SM00436">
    <property type="entry name" value="TOP1Bc"/>
    <property type="match status" value="1"/>
</dbReference>
<dbReference type="Gene3D" id="3.40.50.300">
    <property type="entry name" value="P-loop containing nucleotide triphosphate hydrolases"/>
    <property type="match status" value="2"/>
</dbReference>
<dbReference type="InterPro" id="IPR013825">
    <property type="entry name" value="Topo_IA_cen_sub2"/>
</dbReference>
<dbReference type="Gene3D" id="2.70.20.10">
    <property type="entry name" value="Topoisomerase I, domain 3"/>
    <property type="match status" value="1"/>
</dbReference>
<dbReference type="SUPFAM" id="SSF52540">
    <property type="entry name" value="P-loop containing nucleoside triphosphate hydrolases"/>
    <property type="match status" value="1"/>
</dbReference>
<dbReference type="CDD" id="cd18808">
    <property type="entry name" value="SF1_C_Upf1"/>
    <property type="match status" value="1"/>
</dbReference>
<evidence type="ECO:0000313" key="10">
    <source>
        <dbReference type="EMBL" id="MBC3884950.1"/>
    </source>
</evidence>
<feature type="region of interest" description="Disordered" evidence="7">
    <location>
        <begin position="1553"/>
        <end position="1578"/>
    </location>
</feature>
<keyword evidence="4" id="KW-0347">Helicase</keyword>
<dbReference type="PROSITE" id="PS52039">
    <property type="entry name" value="TOPO_IA_2"/>
    <property type="match status" value="1"/>
</dbReference>
<evidence type="ECO:0000256" key="1">
    <source>
        <dbReference type="ARBA" id="ARBA00007913"/>
    </source>
</evidence>
<dbReference type="PROSITE" id="PS50880">
    <property type="entry name" value="TOPRIM"/>
    <property type="match status" value="1"/>
</dbReference>
<protein>
    <recommendedName>
        <fullName evidence="12">Toprim domain-containing protein</fullName>
    </recommendedName>
</protein>
<evidence type="ECO:0000256" key="5">
    <source>
        <dbReference type="ARBA" id="ARBA00022840"/>
    </source>
</evidence>
<dbReference type="SMART" id="SM00493">
    <property type="entry name" value="TOPRIM"/>
    <property type="match status" value="1"/>
</dbReference>
<keyword evidence="5" id="KW-0067">ATP-binding</keyword>
<evidence type="ECO:0000256" key="2">
    <source>
        <dbReference type="ARBA" id="ARBA00022741"/>
    </source>
</evidence>
<sequence>MSSIVAAPEPDTARVKPAVSLSLPKPAPANFYVAPRSPAVDPLFLARYYRQAFLHVDMGTFAKIVNGKGPKLIGRLEPSEVPRRQIDLLTSSEEGGGAKPIYAMAVLSAVPMRKRNDVIDGRRYPILAVPAQAVVEDKQFWLAAASDTAPIANPRCFYPMGEDCDVGDFGRFSAELLQSLAKLGADEELNIGWQSWWDTCLGALLRATDAEDLAMLEQRACSQLPAYEKQTWALRVEVFAQEGATNAAVRELDAVYAELISRLERGDKALGCYPTFCGTGNSAVAPERIPISYRQTFGHMDAYGGGKRELFPLDPTQRRASRAILSLQSGQVQAVNGPPGSGKTSMLRAVVASKWVEAALDQAPCPIVLACGTTNQSVTNVIGAFGEAPHLDDKLLIARRWIPDVPSYGAYLPSQSQLKKDGKDDSKDVTKQFICLQKAATGSLYAFVGRSDVLDPARALEFEVSYLQSARAQYPDIQLTRLEDAVAAVHGDLHTHVETVIAHAKAYSEHPESRTNFHKRARARIGQCAEHWHVDRVEIAGKCLTALERASTEHGRCDIDALDDLIDLLWRADAFHLAARYWEGRFLLAQRTRLFSRHPKNVEEQLRRLCMLTPCLVATCHLTPTWCNTEPAAGGNQPDGCLAIGLIDLLLIDEAGMVSPELGACLLGLAQRTAFIGDIKQLDPIWSVDVVGESAIVAGLTEDTEVRNALIQSGRSVAGGSMLRAARLVSHWRDPDDDGVTLRYHYRCAPPIIEYCNYLSYGGVLRTRTKTKDGFWPPPLSWVALEEGPSKVGSGSFCNVAEAEEIVSWVLSAWPKLTGNPGMEGKTIDAVLALLTPYRAQSEYLAKRLKEEFDRARRMGTLGECCPSSQHVKDVVIGTVHKLQGAERPVICFSLVEGPEQMPSQFMDGNGAMLNVAASRAKHALVVFGHRDRFLVTEVKPGTQLKDLALQGLPPSILLGAYLKLVAKPLYPRHLAIIEAPGKLVALRHVLGKEFRVEATGGSLWSLDLKEGVDDRAGLAPRPTLRSGAEAVIKRIAQAAQSVESVLLLTDDDRMGDYIAWQASRLTGLDAKGLPVKRARMGAITPGGIRDAITRATEGVDEARVLAEITREVADQMLTRYLSAYLDNVLNHKGVRSHLLSREQFWSNLGAMDGTNKLKTTSKTLGRVQAGILGLVAGEIGRKAAAPYSHWVRIDLGGRSLEGRILGSLGPQWTVGQVSPSCNVEFTVLDVTEDRLPADIAGAGTVELLAGAWRRYAMPPGTTMRRLQALYEGSWAQCPQAPADPIDPIEIRYEGAGHPPVLPLDRAKTPDTLFIGATTEDVETANIYRLIWMWFEALECTSATYRRITVRGRLHGYGDIEFTGMALEGLPSEFYKPLDGVSNEELLLCELNKGPNSPEVLQELAMLRQVQPRNCRSEAPQAGLTLDELLYLCQRMGIGKPSSLASSLQSLIDREIVLPSGPGKPLSLSRAGVWIAELLGLPKFPADYEGVGKVGKADFSTQLERSLTQIENGLSTPRDVLEWLVELLGPSHFKHVLPDAIWSNMTELNRAMANAQSEASEAPQLISPPGAYDPLCQD</sequence>